<protein>
    <submittedName>
        <fullName evidence="1">Uncharacterized protein</fullName>
    </submittedName>
</protein>
<evidence type="ECO:0000313" key="1">
    <source>
        <dbReference type="EMBL" id="RXH70793.1"/>
    </source>
</evidence>
<sequence>MSWILVAEVAGFPKLGEVGRCYEVMKENEGGMKVDPLPLVVLPLVDVKMCRREFKSGSSLKSKQRVQAKLWQACFHRQGYLRTAALKPTLLINAADLKLESAAEKGDGAAVEAGPGYIA</sequence>
<dbReference type="EMBL" id="RDQH01000342">
    <property type="protein sequence ID" value="RXH70793.1"/>
    <property type="molecule type" value="Genomic_DNA"/>
</dbReference>
<organism evidence="1 2">
    <name type="scientific">Malus domestica</name>
    <name type="common">Apple</name>
    <name type="synonym">Pyrus malus</name>
    <dbReference type="NCBI Taxonomy" id="3750"/>
    <lineage>
        <taxon>Eukaryota</taxon>
        <taxon>Viridiplantae</taxon>
        <taxon>Streptophyta</taxon>
        <taxon>Embryophyta</taxon>
        <taxon>Tracheophyta</taxon>
        <taxon>Spermatophyta</taxon>
        <taxon>Magnoliopsida</taxon>
        <taxon>eudicotyledons</taxon>
        <taxon>Gunneridae</taxon>
        <taxon>Pentapetalae</taxon>
        <taxon>rosids</taxon>
        <taxon>fabids</taxon>
        <taxon>Rosales</taxon>
        <taxon>Rosaceae</taxon>
        <taxon>Amygdaloideae</taxon>
        <taxon>Maleae</taxon>
        <taxon>Malus</taxon>
    </lineage>
</organism>
<dbReference type="Proteomes" id="UP000290289">
    <property type="component" value="Chromosome 16"/>
</dbReference>
<gene>
    <name evidence="1" type="ORF">DVH24_013539</name>
</gene>
<proteinExistence type="predicted"/>
<accession>A0A498HPL3</accession>
<keyword evidence="2" id="KW-1185">Reference proteome</keyword>
<reference evidence="1 2" key="1">
    <citation type="submission" date="2018-10" db="EMBL/GenBank/DDBJ databases">
        <title>A high-quality apple genome assembly.</title>
        <authorList>
            <person name="Hu J."/>
        </authorList>
    </citation>
    <scope>NUCLEOTIDE SEQUENCE [LARGE SCALE GENOMIC DNA]</scope>
    <source>
        <strain evidence="2">cv. HFTH1</strain>
        <tissue evidence="1">Young leaf</tissue>
    </source>
</reference>
<dbReference type="AlphaFoldDB" id="A0A498HPL3"/>
<name>A0A498HPL3_MALDO</name>
<evidence type="ECO:0000313" key="2">
    <source>
        <dbReference type="Proteomes" id="UP000290289"/>
    </source>
</evidence>
<comment type="caution">
    <text evidence="1">The sequence shown here is derived from an EMBL/GenBank/DDBJ whole genome shotgun (WGS) entry which is preliminary data.</text>
</comment>